<protein>
    <recommendedName>
        <fullName evidence="3">Ubiquitin-like protease family profile domain-containing protein</fullName>
    </recommendedName>
</protein>
<name>A0A5D3CCJ7_CUCMM</name>
<dbReference type="Proteomes" id="UP000321947">
    <property type="component" value="Unassembled WGS sequence"/>
</dbReference>
<dbReference type="InterPro" id="IPR038765">
    <property type="entry name" value="Papain-like_cys_pep_sf"/>
</dbReference>
<dbReference type="AlphaFoldDB" id="A0A5D3CCJ7"/>
<gene>
    <name evidence="1" type="ORF">E5676_scaffold447G001340</name>
</gene>
<evidence type="ECO:0000313" key="2">
    <source>
        <dbReference type="Proteomes" id="UP000321947"/>
    </source>
</evidence>
<evidence type="ECO:0000313" key="1">
    <source>
        <dbReference type="EMBL" id="TYK09717.1"/>
    </source>
</evidence>
<sequence length="179" mass="20278">MLEGIEEKSKFEVEEKIKTVEVESMDKLKENEKKRKEERGLIKMPMEREVVCESTSTLPIALKSIFKYAEKVMEKDSNITFPLPVDIFGTCSSVLGSKENVRYCFVDSSLISSGNTQESRIRNLCSRLMVSTTNQVVLASFNPGSHWALLAINAYADIVFYLDSLRITSKATTRYVIDT</sequence>
<proteinExistence type="predicted"/>
<evidence type="ECO:0008006" key="3">
    <source>
        <dbReference type="Google" id="ProtNLM"/>
    </source>
</evidence>
<organism evidence="1 2">
    <name type="scientific">Cucumis melo var. makuwa</name>
    <name type="common">Oriental melon</name>
    <dbReference type="NCBI Taxonomy" id="1194695"/>
    <lineage>
        <taxon>Eukaryota</taxon>
        <taxon>Viridiplantae</taxon>
        <taxon>Streptophyta</taxon>
        <taxon>Embryophyta</taxon>
        <taxon>Tracheophyta</taxon>
        <taxon>Spermatophyta</taxon>
        <taxon>Magnoliopsida</taxon>
        <taxon>eudicotyledons</taxon>
        <taxon>Gunneridae</taxon>
        <taxon>Pentapetalae</taxon>
        <taxon>rosids</taxon>
        <taxon>fabids</taxon>
        <taxon>Cucurbitales</taxon>
        <taxon>Cucurbitaceae</taxon>
        <taxon>Benincaseae</taxon>
        <taxon>Cucumis</taxon>
    </lineage>
</organism>
<dbReference type="EMBL" id="SSTD01011480">
    <property type="protein sequence ID" value="TYK09717.1"/>
    <property type="molecule type" value="Genomic_DNA"/>
</dbReference>
<dbReference type="SUPFAM" id="SSF54001">
    <property type="entry name" value="Cysteine proteinases"/>
    <property type="match status" value="1"/>
</dbReference>
<accession>A0A5D3CCJ7</accession>
<reference evidence="1 2" key="1">
    <citation type="submission" date="2019-08" db="EMBL/GenBank/DDBJ databases">
        <title>Draft genome sequences of two oriental melons (Cucumis melo L. var makuwa).</title>
        <authorList>
            <person name="Kwon S.-Y."/>
        </authorList>
    </citation>
    <scope>NUCLEOTIDE SEQUENCE [LARGE SCALE GENOMIC DNA]</scope>
    <source>
        <strain evidence="2">cv. Chang Bougi</strain>
        <tissue evidence="1">Leaf</tissue>
    </source>
</reference>
<comment type="caution">
    <text evidence="1">The sequence shown here is derived from an EMBL/GenBank/DDBJ whole genome shotgun (WGS) entry which is preliminary data.</text>
</comment>